<name>G8LUE2_ACECE</name>
<feature type="domain" description="NodB homology" evidence="1">
    <location>
        <begin position="7"/>
        <end position="185"/>
    </location>
</feature>
<dbReference type="eggNOG" id="COG0726">
    <property type="taxonomic scope" value="Bacteria"/>
</dbReference>
<protein>
    <submittedName>
        <fullName evidence="2">Putative xylanase/chitin deacetylase</fullName>
    </submittedName>
</protein>
<dbReference type="SUPFAM" id="SSF88713">
    <property type="entry name" value="Glycoside hydrolase/deacetylase"/>
    <property type="match status" value="1"/>
</dbReference>
<organism evidence="2 3">
    <name type="scientific">Acetivibrio clariflavus (strain DSM 19732 / NBRC 101661 / EBR45)</name>
    <name type="common">Clostridium clariflavum</name>
    <dbReference type="NCBI Taxonomy" id="720554"/>
    <lineage>
        <taxon>Bacteria</taxon>
        <taxon>Bacillati</taxon>
        <taxon>Bacillota</taxon>
        <taxon>Clostridia</taxon>
        <taxon>Eubacteriales</taxon>
        <taxon>Oscillospiraceae</taxon>
        <taxon>Acetivibrio</taxon>
    </lineage>
</organism>
<keyword evidence="2" id="KW-0378">Hydrolase</keyword>
<reference evidence="3" key="1">
    <citation type="submission" date="2011-12" db="EMBL/GenBank/DDBJ databases">
        <title>Complete sequence of Clostridium clariflavum DSM 19732.</title>
        <authorList>
            <consortium name="US DOE Joint Genome Institute"/>
            <person name="Lucas S."/>
            <person name="Han J."/>
            <person name="Lapidus A."/>
            <person name="Cheng J.-F."/>
            <person name="Goodwin L."/>
            <person name="Pitluck S."/>
            <person name="Peters L."/>
            <person name="Teshima H."/>
            <person name="Detter J.C."/>
            <person name="Han C."/>
            <person name="Tapia R."/>
            <person name="Land M."/>
            <person name="Hauser L."/>
            <person name="Kyrpides N."/>
            <person name="Ivanova N."/>
            <person name="Pagani I."/>
            <person name="Kitzmiller T."/>
            <person name="Lynd L."/>
            <person name="Izquierdo J."/>
            <person name="Woyke T."/>
        </authorList>
    </citation>
    <scope>NUCLEOTIDE SEQUENCE [LARGE SCALE GENOMIC DNA]</scope>
    <source>
        <strain evidence="3">DSM 19732 / NBRC 101661 / EBR45</strain>
    </source>
</reference>
<accession>G8LUE2</accession>
<keyword evidence="3" id="KW-1185">Reference proteome</keyword>
<keyword evidence="2" id="KW-0326">Glycosidase</keyword>
<proteinExistence type="predicted"/>
<dbReference type="PROSITE" id="PS51677">
    <property type="entry name" value="NODB"/>
    <property type="match status" value="1"/>
</dbReference>
<dbReference type="AlphaFoldDB" id="G8LUE2"/>
<dbReference type="HOGENOM" id="CLU_021264_0_1_9"/>
<dbReference type="GO" id="GO:0045493">
    <property type="term" value="P:xylan catabolic process"/>
    <property type="evidence" value="ECO:0007669"/>
    <property type="project" value="UniProtKB-KW"/>
</dbReference>
<reference evidence="2 3" key="2">
    <citation type="journal article" date="2012" name="Stand. Genomic Sci.">
        <title>Complete Genome Sequence of Clostridium clariflavum DSM 19732.</title>
        <authorList>
            <person name="Izquierdo J.A."/>
            <person name="Goodwin L."/>
            <person name="Davenport K.W."/>
            <person name="Teshima H."/>
            <person name="Bruce D."/>
            <person name="Detter C."/>
            <person name="Tapia R."/>
            <person name="Han S."/>
            <person name="Land M."/>
            <person name="Hauser L."/>
            <person name="Jeffries C.D."/>
            <person name="Han J."/>
            <person name="Pitluck S."/>
            <person name="Nolan M."/>
            <person name="Chen A."/>
            <person name="Huntemann M."/>
            <person name="Mavromatis K."/>
            <person name="Mikhailova N."/>
            <person name="Liolios K."/>
            <person name="Woyke T."/>
            <person name="Lynd L.R."/>
        </authorList>
    </citation>
    <scope>NUCLEOTIDE SEQUENCE [LARGE SCALE GENOMIC DNA]</scope>
    <source>
        <strain evidence="3">DSM 19732 / NBRC 101661 / EBR45</strain>
    </source>
</reference>
<dbReference type="Pfam" id="PF01522">
    <property type="entry name" value="Polysacc_deac_1"/>
    <property type="match status" value="1"/>
</dbReference>
<dbReference type="RefSeq" id="WP_014257086.1">
    <property type="nucleotide sequence ID" value="NC_016627.1"/>
</dbReference>
<evidence type="ECO:0000259" key="1">
    <source>
        <dbReference type="PROSITE" id="PS51677"/>
    </source>
</evidence>
<dbReference type="GO" id="GO:0016798">
    <property type="term" value="F:hydrolase activity, acting on glycosyl bonds"/>
    <property type="evidence" value="ECO:0007669"/>
    <property type="project" value="UniProtKB-KW"/>
</dbReference>
<dbReference type="PANTHER" id="PTHR10587:SF125">
    <property type="entry name" value="POLYSACCHARIDE DEACETYLASE YHEN-RELATED"/>
    <property type="match status" value="1"/>
</dbReference>
<dbReference type="GO" id="GO:0016810">
    <property type="term" value="F:hydrolase activity, acting on carbon-nitrogen (but not peptide) bonds"/>
    <property type="evidence" value="ECO:0007669"/>
    <property type="project" value="InterPro"/>
</dbReference>
<gene>
    <name evidence="2" type="ordered locus">Clocl_4159</name>
</gene>
<keyword evidence="2" id="KW-0858">Xylan degradation</keyword>
<dbReference type="OrthoDB" id="9806342at2"/>
<dbReference type="InterPro" id="IPR011330">
    <property type="entry name" value="Glyco_hydro/deAcase_b/a-brl"/>
</dbReference>
<dbReference type="Proteomes" id="UP000005435">
    <property type="component" value="Chromosome"/>
</dbReference>
<evidence type="ECO:0000313" key="2">
    <source>
        <dbReference type="EMBL" id="AEV70590.1"/>
    </source>
</evidence>
<evidence type="ECO:0000313" key="3">
    <source>
        <dbReference type="Proteomes" id="UP000005435"/>
    </source>
</evidence>
<dbReference type="STRING" id="720554.Clocl_4159"/>
<keyword evidence="2" id="KW-0624">Polysaccharide degradation</keyword>
<dbReference type="EMBL" id="CP003065">
    <property type="protein sequence ID" value="AEV70590.1"/>
    <property type="molecule type" value="Genomic_DNA"/>
</dbReference>
<dbReference type="InterPro" id="IPR002509">
    <property type="entry name" value="NODB_dom"/>
</dbReference>
<dbReference type="KEGG" id="ccl:Clocl_4159"/>
<dbReference type="InterPro" id="IPR050248">
    <property type="entry name" value="Polysacc_deacetylase_ArnD"/>
</dbReference>
<sequence>MSQSNKKLTALTFDDGPDVTLTALVLDKLDKFQVPATFMVVGQRVNDSTSDIIKRIVNSGHEIGNHSWDYSSMGDMSAEEIKESVGKTTAVIEKYSGTSPKFFRAPNLVYSQTLYDNVDLIFAHGITANDWIQTTTAQQRADAIINQVKDGAIILLHDVQPLPHPTPEALDIIIPTLQEQGYEFVTLTELFIRKGVDLNTAKGKVYSFVG</sequence>
<keyword evidence="2" id="KW-0119">Carbohydrate metabolism</keyword>
<dbReference type="Gene3D" id="3.20.20.370">
    <property type="entry name" value="Glycoside hydrolase/deacetylase"/>
    <property type="match status" value="1"/>
</dbReference>
<dbReference type="PANTHER" id="PTHR10587">
    <property type="entry name" value="GLYCOSYL TRANSFERASE-RELATED"/>
    <property type="match status" value="1"/>
</dbReference>